<feature type="region of interest" description="Disordered" evidence="1">
    <location>
        <begin position="20"/>
        <end position="62"/>
    </location>
</feature>
<organism evidence="4 5">
    <name type="scientific">Chlorella vulgaris</name>
    <name type="common">Green alga</name>
    <dbReference type="NCBI Taxonomy" id="3077"/>
    <lineage>
        <taxon>Eukaryota</taxon>
        <taxon>Viridiplantae</taxon>
        <taxon>Chlorophyta</taxon>
        <taxon>core chlorophytes</taxon>
        <taxon>Trebouxiophyceae</taxon>
        <taxon>Chlorellales</taxon>
        <taxon>Chlorellaceae</taxon>
        <taxon>Chlorella clade</taxon>
        <taxon>Chlorella</taxon>
    </lineage>
</organism>
<keyword evidence="2" id="KW-1133">Transmembrane helix</keyword>
<reference evidence="4" key="1">
    <citation type="journal article" date="2019" name="Plant J.">
        <title>Chlorella vulgaris genome assembly and annotation reveals the molecular basis for metabolic acclimation to high light conditions.</title>
        <authorList>
            <person name="Cecchin M."/>
            <person name="Marcolungo L."/>
            <person name="Rossato M."/>
            <person name="Girolomoni L."/>
            <person name="Cosentino E."/>
            <person name="Cuine S."/>
            <person name="Li-Beisson Y."/>
            <person name="Delledonne M."/>
            <person name="Ballottari M."/>
        </authorList>
    </citation>
    <scope>NUCLEOTIDE SEQUENCE</scope>
    <source>
        <strain evidence="4">211/11P</strain>
    </source>
</reference>
<gene>
    <name evidence="4" type="ORF">D9Q98_002788</name>
</gene>
<keyword evidence="3" id="KW-0732">Signal</keyword>
<dbReference type="AlphaFoldDB" id="A0A9D4TU50"/>
<evidence type="ECO:0000313" key="4">
    <source>
        <dbReference type="EMBL" id="KAI3434727.1"/>
    </source>
</evidence>
<evidence type="ECO:0000313" key="5">
    <source>
        <dbReference type="Proteomes" id="UP001055712"/>
    </source>
</evidence>
<sequence length="349" mass="37351">MDTAKILLLAGGALAAAAAVAAAQPAREQPSPTRTKRVPRRRSGTRQQQQQQQQVDSVQQVAGTQVPSLQLVGQPVYHSAPPPPPPPPAPAPAPEPEQPTFFLLILMPLLSLAAVLCSGSLRPEEYQDAQEWRQVVATAAVATCTLHLAAAALLAWSRRVNFVGARPAVKATATAVTAASVPTHAATAVPAAVPPAAAVPLQDLSGTWVKDRAASDSMEAACDAMHLGGIIRSAIRLIRGLEVRCDGQLFRMSVLSGILWFKVTESYPVNGQPAQWRRRDLRKGKHVGRVQRCPSSGGLLLQLEWGEPYGGSAVDLFRLVEPDVLHVRTDMTVGGTRVVYTQVYRRKGH</sequence>
<protein>
    <submittedName>
        <fullName evidence="4">Uncharacterized protein</fullName>
    </submittedName>
</protein>
<feature type="region of interest" description="Disordered" evidence="1">
    <location>
        <begin position="74"/>
        <end position="96"/>
    </location>
</feature>
<reference evidence="4" key="2">
    <citation type="submission" date="2020-11" db="EMBL/GenBank/DDBJ databases">
        <authorList>
            <person name="Cecchin M."/>
            <person name="Marcolungo L."/>
            <person name="Rossato M."/>
            <person name="Girolomoni L."/>
            <person name="Cosentino E."/>
            <person name="Cuine S."/>
            <person name="Li-Beisson Y."/>
            <person name="Delledonne M."/>
            <person name="Ballottari M."/>
        </authorList>
    </citation>
    <scope>NUCLEOTIDE SEQUENCE</scope>
    <source>
        <strain evidence="4">211/11P</strain>
        <tissue evidence="4">Whole cell</tissue>
    </source>
</reference>
<dbReference type="Proteomes" id="UP001055712">
    <property type="component" value="Unassembled WGS sequence"/>
</dbReference>
<feature type="compositionally biased region" description="Basic residues" evidence="1">
    <location>
        <begin position="34"/>
        <end position="44"/>
    </location>
</feature>
<keyword evidence="2" id="KW-0812">Transmembrane</keyword>
<name>A0A9D4TU50_CHLVU</name>
<keyword evidence="2" id="KW-0472">Membrane</keyword>
<feature type="signal peptide" evidence="3">
    <location>
        <begin position="1"/>
        <end position="23"/>
    </location>
</feature>
<feature type="transmembrane region" description="Helical" evidence="2">
    <location>
        <begin position="101"/>
        <end position="123"/>
    </location>
</feature>
<evidence type="ECO:0000256" key="3">
    <source>
        <dbReference type="SAM" id="SignalP"/>
    </source>
</evidence>
<feature type="transmembrane region" description="Helical" evidence="2">
    <location>
        <begin position="135"/>
        <end position="156"/>
    </location>
</feature>
<proteinExistence type="predicted"/>
<feature type="chain" id="PRO_5039137899" evidence="3">
    <location>
        <begin position="24"/>
        <end position="349"/>
    </location>
</feature>
<dbReference type="EMBL" id="SIDB01000003">
    <property type="protein sequence ID" value="KAI3434727.1"/>
    <property type="molecule type" value="Genomic_DNA"/>
</dbReference>
<comment type="caution">
    <text evidence="4">The sequence shown here is derived from an EMBL/GenBank/DDBJ whole genome shotgun (WGS) entry which is preliminary data.</text>
</comment>
<accession>A0A9D4TU50</accession>
<dbReference type="OrthoDB" id="513082at2759"/>
<evidence type="ECO:0000256" key="1">
    <source>
        <dbReference type="SAM" id="MobiDB-lite"/>
    </source>
</evidence>
<feature type="compositionally biased region" description="Low complexity" evidence="1">
    <location>
        <begin position="47"/>
        <end position="61"/>
    </location>
</feature>
<keyword evidence="5" id="KW-1185">Reference proteome</keyword>
<feature type="compositionally biased region" description="Pro residues" evidence="1">
    <location>
        <begin position="80"/>
        <end position="96"/>
    </location>
</feature>
<evidence type="ECO:0000256" key="2">
    <source>
        <dbReference type="SAM" id="Phobius"/>
    </source>
</evidence>